<dbReference type="Gene3D" id="3.20.20.70">
    <property type="entry name" value="Aldolase class I"/>
    <property type="match status" value="1"/>
</dbReference>
<evidence type="ECO:0000256" key="2">
    <source>
        <dbReference type="ARBA" id="ARBA00012438"/>
    </source>
</evidence>
<dbReference type="SUPFAM" id="SSF52172">
    <property type="entry name" value="CheY-like"/>
    <property type="match status" value="1"/>
</dbReference>
<dbReference type="InterPro" id="IPR011006">
    <property type="entry name" value="CheY-like_superfamily"/>
</dbReference>
<organism evidence="6 7">
    <name type="scientific">Methyloversatilis universalis (strain ATCC BAA-1314 / DSM 25237 / JCM 13912 / CCUG 52030 / FAM5)</name>
    <dbReference type="NCBI Taxonomy" id="1000565"/>
    <lineage>
        <taxon>Bacteria</taxon>
        <taxon>Pseudomonadati</taxon>
        <taxon>Pseudomonadota</taxon>
        <taxon>Betaproteobacteria</taxon>
        <taxon>Nitrosomonadales</taxon>
        <taxon>Sterolibacteriaceae</taxon>
        <taxon>Methyloversatilis</taxon>
    </lineage>
</organism>
<dbReference type="InterPro" id="IPR013785">
    <property type="entry name" value="Aldolase_TIM"/>
</dbReference>
<feature type="domain" description="Response regulatory" evidence="5">
    <location>
        <begin position="65"/>
        <end position="180"/>
    </location>
</feature>
<feature type="modified residue" description="4-aspartylphosphate" evidence="4">
    <location>
        <position position="114"/>
    </location>
</feature>
<comment type="catalytic activity">
    <reaction evidence="1">
        <text>ATP + protein L-histidine = ADP + protein N-phospho-L-histidine.</text>
        <dbReference type="EC" id="2.7.13.3"/>
    </reaction>
</comment>
<dbReference type="AlphaFoldDB" id="F5REY8"/>
<keyword evidence="7" id="KW-1185">Reference proteome</keyword>
<comment type="caution">
    <text evidence="6">The sequence shown here is derived from an EMBL/GenBank/DDBJ whole genome shotgun (WGS) entry which is preliminary data.</text>
</comment>
<gene>
    <name evidence="6" type="ORF">METUNv1_02863</name>
</gene>
<dbReference type="SMART" id="SM00448">
    <property type="entry name" value="REC"/>
    <property type="match status" value="1"/>
</dbReference>
<evidence type="ECO:0000256" key="1">
    <source>
        <dbReference type="ARBA" id="ARBA00000085"/>
    </source>
</evidence>
<dbReference type="EC" id="2.7.13.3" evidence="2"/>
<dbReference type="EMBL" id="AFHG01000052">
    <property type="protein sequence ID" value="EGK71469.1"/>
    <property type="molecule type" value="Genomic_DNA"/>
</dbReference>
<dbReference type="GO" id="GO:0000155">
    <property type="term" value="F:phosphorelay sensor kinase activity"/>
    <property type="evidence" value="ECO:0007669"/>
    <property type="project" value="InterPro"/>
</dbReference>
<dbReference type="InterPro" id="IPR036097">
    <property type="entry name" value="HisK_dim/P_sf"/>
</dbReference>
<dbReference type="InterPro" id="IPR003661">
    <property type="entry name" value="HisK_dim/P_dom"/>
</dbReference>
<dbReference type="InterPro" id="IPR001789">
    <property type="entry name" value="Sig_transdc_resp-reg_receiver"/>
</dbReference>
<evidence type="ECO:0000259" key="5">
    <source>
        <dbReference type="PROSITE" id="PS50110"/>
    </source>
</evidence>
<protein>
    <recommendedName>
        <fullName evidence="2">histidine kinase</fullName>
        <ecNumber evidence="2">2.7.13.3</ecNumber>
    </recommendedName>
</protein>
<dbReference type="CDD" id="cd00082">
    <property type="entry name" value="HisKA"/>
    <property type="match status" value="1"/>
</dbReference>
<dbReference type="eggNOG" id="COG2205">
    <property type="taxonomic scope" value="Bacteria"/>
</dbReference>
<dbReference type="Gene3D" id="1.10.287.130">
    <property type="match status" value="1"/>
</dbReference>
<dbReference type="Pfam" id="PF00072">
    <property type="entry name" value="Response_reg"/>
    <property type="match status" value="1"/>
</dbReference>
<evidence type="ECO:0000256" key="3">
    <source>
        <dbReference type="ARBA" id="ARBA00022553"/>
    </source>
</evidence>
<dbReference type="PROSITE" id="PS50110">
    <property type="entry name" value="RESPONSE_REGULATORY"/>
    <property type="match status" value="1"/>
</dbReference>
<keyword evidence="3 4" id="KW-0597">Phosphoprotein</keyword>
<dbReference type="eggNOG" id="COG0784">
    <property type="taxonomic scope" value="Bacteria"/>
</dbReference>
<dbReference type="STRING" id="1000565.METUNv1_02863"/>
<dbReference type="RefSeq" id="WP_008062873.1">
    <property type="nucleotide sequence ID" value="NZ_AFHG01000052.1"/>
</dbReference>
<dbReference type="SUPFAM" id="SSF47384">
    <property type="entry name" value="Homodimeric domain of signal transducing histidine kinase"/>
    <property type="match status" value="1"/>
</dbReference>
<proteinExistence type="predicted"/>
<evidence type="ECO:0000313" key="7">
    <source>
        <dbReference type="Proteomes" id="UP000005019"/>
    </source>
</evidence>
<dbReference type="OrthoDB" id="9179585at2"/>
<sequence>MLRAFATTLEAQVEERTRTLAAALARAEQADRAKSAFLATMSHEIRTLMNGVTGMALLLASSPLDAEQSACVDTLIECCKSLLEQHGIRAEVACDGGEAVSQCGLQPFEVVLMDMAMPGMDGLEATRLIGGCGMHPPHIIALTANAFESDRRACLDAGMDDFLAKPMDACQLAAKLALAVPRPA</sequence>
<name>F5REY8_METUF</name>
<dbReference type="PANTHER" id="PTHR45339">
    <property type="entry name" value="HYBRID SIGNAL TRANSDUCTION HISTIDINE KINASE J"/>
    <property type="match status" value="1"/>
</dbReference>
<evidence type="ECO:0000256" key="4">
    <source>
        <dbReference type="PROSITE-ProRule" id="PRU00169"/>
    </source>
</evidence>
<accession>F5REY8</accession>
<dbReference type="PANTHER" id="PTHR45339:SF3">
    <property type="entry name" value="HISTIDINE KINASE"/>
    <property type="match status" value="1"/>
</dbReference>
<evidence type="ECO:0000313" key="6">
    <source>
        <dbReference type="EMBL" id="EGK71469.1"/>
    </source>
</evidence>
<reference evidence="6 7" key="1">
    <citation type="journal article" date="2011" name="J. Bacteriol.">
        <title>Genome sequence of Methyloversatilis universalis FAM5T, a methylotrophic representative of the order Rhodocyclales.</title>
        <authorList>
            <person name="Kittichotirat W."/>
            <person name="Good N.M."/>
            <person name="Hall R."/>
            <person name="Bringel F."/>
            <person name="Lajus A."/>
            <person name="Medigue C."/>
            <person name="Smalley N.E."/>
            <person name="Beck D."/>
            <person name="Bumgarner R."/>
            <person name="Vuilleumier S."/>
            <person name="Kalyuzhnaya M.G."/>
        </authorList>
    </citation>
    <scope>NUCLEOTIDE SEQUENCE [LARGE SCALE GENOMIC DNA]</scope>
    <source>
        <strain evidence="7">ATCC BAA-1314 / JCM 13912 / FAM5</strain>
    </source>
</reference>
<dbReference type="CDD" id="cd17546">
    <property type="entry name" value="REC_hyHK_CKI1_RcsC-like"/>
    <property type="match status" value="1"/>
</dbReference>
<dbReference type="Proteomes" id="UP000005019">
    <property type="component" value="Unassembled WGS sequence"/>
</dbReference>